<protein>
    <submittedName>
        <fullName evidence="1">Uncharacterized protein</fullName>
    </submittedName>
</protein>
<evidence type="ECO:0000313" key="1">
    <source>
        <dbReference type="EMBL" id="SKC72272.1"/>
    </source>
</evidence>
<dbReference type="AlphaFoldDB" id="A0A1T5L8D1"/>
<dbReference type="Proteomes" id="UP000190961">
    <property type="component" value="Unassembled WGS sequence"/>
</dbReference>
<dbReference type="RefSeq" id="WP_159453700.1">
    <property type="nucleotide sequence ID" value="NZ_FUZU01000002.1"/>
</dbReference>
<evidence type="ECO:0000313" key="2">
    <source>
        <dbReference type="Proteomes" id="UP000190961"/>
    </source>
</evidence>
<reference evidence="1 2" key="1">
    <citation type="submission" date="2017-02" db="EMBL/GenBank/DDBJ databases">
        <authorList>
            <person name="Peterson S.W."/>
        </authorList>
    </citation>
    <scope>NUCLEOTIDE SEQUENCE [LARGE SCALE GENOMIC DNA]</scope>
    <source>
        <strain evidence="1 2">DSM 25262</strain>
    </source>
</reference>
<organism evidence="1 2">
    <name type="scientific">Ohtaekwangia koreensis</name>
    <dbReference type="NCBI Taxonomy" id="688867"/>
    <lineage>
        <taxon>Bacteria</taxon>
        <taxon>Pseudomonadati</taxon>
        <taxon>Bacteroidota</taxon>
        <taxon>Cytophagia</taxon>
        <taxon>Cytophagales</taxon>
        <taxon>Fulvivirgaceae</taxon>
        <taxon>Ohtaekwangia</taxon>
    </lineage>
</organism>
<proteinExistence type="predicted"/>
<accession>A0A1T5L8D1</accession>
<sequence>MMNVSARKDQVTVCKGNTCLTVVGELAKALAFVAVIGVTVWTVNEITKVFK</sequence>
<keyword evidence="2" id="KW-1185">Reference proteome</keyword>
<name>A0A1T5L8D1_9BACT</name>
<dbReference type="EMBL" id="FUZU01000002">
    <property type="protein sequence ID" value="SKC72272.1"/>
    <property type="molecule type" value="Genomic_DNA"/>
</dbReference>
<gene>
    <name evidence="1" type="ORF">SAMN05660236_2746</name>
</gene>